<gene>
    <name evidence="1" type="ORF">M0R45_036061</name>
</gene>
<organism evidence="1 2">
    <name type="scientific">Rubus argutus</name>
    <name type="common">Southern blackberry</name>
    <dbReference type="NCBI Taxonomy" id="59490"/>
    <lineage>
        <taxon>Eukaryota</taxon>
        <taxon>Viridiplantae</taxon>
        <taxon>Streptophyta</taxon>
        <taxon>Embryophyta</taxon>
        <taxon>Tracheophyta</taxon>
        <taxon>Spermatophyta</taxon>
        <taxon>Magnoliopsida</taxon>
        <taxon>eudicotyledons</taxon>
        <taxon>Gunneridae</taxon>
        <taxon>Pentapetalae</taxon>
        <taxon>rosids</taxon>
        <taxon>fabids</taxon>
        <taxon>Rosales</taxon>
        <taxon>Rosaceae</taxon>
        <taxon>Rosoideae</taxon>
        <taxon>Rosoideae incertae sedis</taxon>
        <taxon>Rubus</taxon>
    </lineage>
</organism>
<proteinExistence type="predicted"/>
<reference evidence="1 2" key="1">
    <citation type="journal article" date="2023" name="G3 (Bethesda)">
        <title>A chromosome-length genome assembly and annotation of blackberry (Rubus argutus, cv. 'Hillquist').</title>
        <authorList>
            <person name="Bruna T."/>
            <person name="Aryal R."/>
            <person name="Dudchenko O."/>
            <person name="Sargent D.J."/>
            <person name="Mead D."/>
            <person name="Buti M."/>
            <person name="Cavallini A."/>
            <person name="Hytonen T."/>
            <person name="Andres J."/>
            <person name="Pham M."/>
            <person name="Weisz D."/>
            <person name="Mascagni F."/>
            <person name="Usai G."/>
            <person name="Natali L."/>
            <person name="Bassil N."/>
            <person name="Fernandez G.E."/>
            <person name="Lomsadze A."/>
            <person name="Armour M."/>
            <person name="Olukolu B."/>
            <person name="Poorten T."/>
            <person name="Britton C."/>
            <person name="Davik J."/>
            <person name="Ashrafi H."/>
            <person name="Aiden E.L."/>
            <person name="Borodovsky M."/>
            <person name="Worthington M."/>
        </authorList>
    </citation>
    <scope>NUCLEOTIDE SEQUENCE [LARGE SCALE GENOMIC DNA]</scope>
    <source>
        <strain evidence="1">PI 553951</strain>
    </source>
</reference>
<dbReference type="AlphaFoldDB" id="A0AAW1VUX6"/>
<evidence type="ECO:0000313" key="1">
    <source>
        <dbReference type="EMBL" id="KAK9912189.1"/>
    </source>
</evidence>
<protein>
    <recommendedName>
        <fullName evidence="3">MHC class I antigen</fullName>
    </recommendedName>
</protein>
<name>A0AAW1VUX6_RUBAR</name>
<evidence type="ECO:0000313" key="2">
    <source>
        <dbReference type="Proteomes" id="UP001457282"/>
    </source>
</evidence>
<dbReference type="Proteomes" id="UP001457282">
    <property type="component" value="Unassembled WGS sequence"/>
</dbReference>
<evidence type="ECO:0008006" key="3">
    <source>
        <dbReference type="Google" id="ProtNLM"/>
    </source>
</evidence>
<accession>A0AAW1VUX6</accession>
<comment type="caution">
    <text evidence="1">The sequence shown here is derived from an EMBL/GenBank/DDBJ whole genome shotgun (WGS) entry which is preliminary data.</text>
</comment>
<dbReference type="EMBL" id="JBEDUW010000007">
    <property type="protein sequence ID" value="KAK9912189.1"/>
    <property type="molecule type" value="Genomic_DNA"/>
</dbReference>
<sequence>MAHGDYSVAESGGGGGGACSGAHEAEKFQHLGLVWLGATAWDCESGMGSPAAMSGVGKTTRGRGARVRWMGFGLGPVMGLTTRRDHGLVDWAELQQRRKGPAVAWARRRLGELAEELPLWSGAGGMAL</sequence>
<keyword evidence="2" id="KW-1185">Reference proteome</keyword>